<dbReference type="PANTHER" id="PTHR21301:SF10">
    <property type="entry name" value="REVERSE TRANSCRIPTASE DOMAIN-CONTAINING PROTEIN"/>
    <property type="match status" value="1"/>
</dbReference>
<dbReference type="AlphaFoldDB" id="A0A016SBC6"/>
<gene>
    <name evidence="2" type="primary">Acey_s0259.g497</name>
    <name evidence="2" type="ORF">Y032_0259g497</name>
</gene>
<name>A0A016SBC6_9BILA</name>
<dbReference type="InterPro" id="IPR058912">
    <property type="entry name" value="HTH_animal"/>
</dbReference>
<evidence type="ECO:0000259" key="1">
    <source>
        <dbReference type="Pfam" id="PF26215"/>
    </source>
</evidence>
<evidence type="ECO:0000313" key="3">
    <source>
        <dbReference type="Proteomes" id="UP000024635"/>
    </source>
</evidence>
<keyword evidence="3" id="KW-1185">Reference proteome</keyword>
<dbReference type="EMBL" id="JARK01001595">
    <property type="protein sequence ID" value="EYB87652.1"/>
    <property type="molecule type" value="Genomic_DNA"/>
</dbReference>
<protein>
    <recommendedName>
        <fullName evidence="1">Helix-turn-helix domain-containing protein</fullName>
    </recommendedName>
</protein>
<evidence type="ECO:0000313" key="2">
    <source>
        <dbReference type="EMBL" id="EYB87652.1"/>
    </source>
</evidence>
<organism evidence="2 3">
    <name type="scientific">Ancylostoma ceylanicum</name>
    <dbReference type="NCBI Taxonomy" id="53326"/>
    <lineage>
        <taxon>Eukaryota</taxon>
        <taxon>Metazoa</taxon>
        <taxon>Ecdysozoa</taxon>
        <taxon>Nematoda</taxon>
        <taxon>Chromadorea</taxon>
        <taxon>Rhabditida</taxon>
        <taxon>Rhabditina</taxon>
        <taxon>Rhabditomorpha</taxon>
        <taxon>Strongyloidea</taxon>
        <taxon>Ancylostomatidae</taxon>
        <taxon>Ancylostomatinae</taxon>
        <taxon>Ancylostoma</taxon>
    </lineage>
</organism>
<dbReference type="PANTHER" id="PTHR21301">
    <property type="entry name" value="REVERSE TRANSCRIPTASE"/>
    <property type="match status" value="1"/>
</dbReference>
<sequence length="215" mass="24399">MVSGHTALPSDGQCLLQMSNQKLEMARGDDVYLLPPSYCDKSHDILHFLPEVDRWAMGSRLAPLLAIVFMDSLEKAALPPEVQYYGRYIDDIFIVGKLRQTLRKTFLRLSSASASIKLTTEDPKQDGFLPFLNTNIKISDGQFSSMWYRKPASHNIIIHARSCHPAYMKKNVVRHLITTASDVTSVNPQQVQDEVGKILRQNGYGTDEHRCWKPH</sequence>
<feature type="domain" description="Helix-turn-helix" evidence="1">
    <location>
        <begin position="156"/>
        <end position="205"/>
    </location>
</feature>
<proteinExistence type="predicted"/>
<accession>A0A016SBC6</accession>
<dbReference type="Proteomes" id="UP000024635">
    <property type="component" value="Unassembled WGS sequence"/>
</dbReference>
<dbReference type="OrthoDB" id="10018421at2759"/>
<comment type="caution">
    <text evidence="2">The sequence shown here is derived from an EMBL/GenBank/DDBJ whole genome shotgun (WGS) entry which is preliminary data.</text>
</comment>
<reference evidence="3" key="1">
    <citation type="journal article" date="2015" name="Nat. Genet.">
        <title>The genome and transcriptome of the zoonotic hookworm Ancylostoma ceylanicum identify infection-specific gene families.</title>
        <authorList>
            <person name="Schwarz E.M."/>
            <person name="Hu Y."/>
            <person name="Antoshechkin I."/>
            <person name="Miller M.M."/>
            <person name="Sternberg P.W."/>
            <person name="Aroian R.V."/>
        </authorList>
    </citation>
    <scope>NUCLEOTIDE SEQUENCE</scope>
    <source>
        <strain evidence="3">HY135</strain>
    </source>
</reference>
<dbReference type="Pfam" id="PF26215">
    <property type="entry name" value="HTH_animal"/>
    <property type="match status" value="1"/>
</dbReference>